<keyword evidence="4" id="KW-0862">Zinc</keyword>
<protein>
    <recommendedName>
        <fullName evidence="6">CCHC-type domain-containing protein</fullName>
    </recommendedName>
</protein>
<evidence type="ECO:0000256" key="4">
    <source>
        <dbReference type="PROSITE-ProRule" id="PRU00047"/>
    </source>
</evidence>
<evidence type="ECO:0000313" key="7">
    <source>
        <dbReference type="EMBL" id="KAG6533074.1"/>
    </source>
</evidence>
<keyword evidence="4" id="KW-0479">Metal-binding</keyword>
<dbReference type="Pfam" id="PF03372">
    <property type="entry name" value="Exo_endo_phos"/>
    <property type="match status" value="1"/>
</dbReference>
<feature type="region of interest" description="Disordered" evidence="5">
    <location>
        <begin position="968"/>
        <end position="1012"/>
    </location>
</feature>
<evidence type="ECO:0000259" key="6">
    <source>
        <dbReference type="PROSITE" id="PS50158"/>
    </source>
</evidence>
<feature type="region of interest" description="Disordered" evidence="5">
    <location>
        <begin position="1154"/>
        <end position="1184"/>
    </location>
</feature>
<feature type="region of interest" description="Disordered" evidence="5">
    <location>
        <begin position="1048"/>
        <end position="1114"/>
    </location>
</feature>
<proteinExistence type="predicted"/>
<dbReference type="InterPro" id="IPR058039">
    <property type="entry name" value="At3g05675-like_ankyrin"/>
</dbReference>
<feature type="compositionally biased region" description="Low complexity" evidence="5">
    <location>
        <begin position="1154"/>
        <end position="1166"/>
    </location>
</feature>
<dbReference type="InterPro" id="IPR001878">
    <property type="entry name" value="Znf_CCHC"/>
</dbReference>
<dbReference type="Pfam" id="PF25553">
    <property type="entry name" value="BTB-POZ_ANK-like"/>
    <property type="match status" value="1"/>
</dbReference>
<evidence type="ECO:0000256" key="5">
    <source>
        <dbReference type="SAM" id="MobiDB-lite"/>
    </source>
</evidence>
<accession>A0A8J5IF95</accession>
<dbReference type="GO" id="GO:0003676">
    <property type="term" value="F:nucleic acid binding"/>
    <property type="evidence" value="ECO:0007669"/>
    <property type="project" value="InterPro"/>
</dbReference>
<comment type="function">
    <text evidence="1">May act as a substrate-specific adapter of an E3 ubiquitin-protein ligase complex (CUL3-RBX1-BTB) which mediates the ubiquitination and subsequent proteasomal degradation of target proteins.</text>
</comment>
<dbReference type="GO" id="GO:0008270">
    <property type="term" value="F:zinc ion binding"/>
    <property type="evidence" value="ECO:0007669"/>
    <property type="project" value="UniProtKB-KW"/>
</dbReference>
<evidence type="ECO:0000256" key="2">
    <source>
        <dbReference type="ARBA" id="ARBA00004906"/>
    </source>
</evidence>
<dbReference type="SUPFAM" id="SSF56219">
    <property type="entry name" value="DNase I-like"/>
    <property type="match status" value="1"/>
</dbReference>
<dbReference type="EMBL" id="JACMSC010000002">
    <property type="protein sequence ID" value="KAG6533074.1"/>
    <property type="molecule type" value="Genomic_DNA"/>
</dbReference>
<dbReference type="Gene3D" id="3.60.10.10">
    <property type="entry name" value="Endonuclease/exonuclease/phosphatase"/>
    <property type="match status" value="1"/>
</dbReference>
<comment type="pathway">
    <text evidence="2">Protein modification; protein ubiquitination.</text>
</comment>
<comment type="caution">
    <text evidence="7">The sequence shown here is derived from an EMBL/GenBank/DDBJ whole genome shotgun (WGS) entry which is preliminary data.</text>
</comment>
<sequence>MSLRKRQRLGFPGRLIPADGTLTEIGFDDPATADVILRLELDDSHLNDLDLNPVPLDLHLRSAALRRSRYFDALLSERWNHSSVSGKGIRHRLNLKVLPSAGGHRSRNPFDAHVAVIRLLHSLDFSGEIGSVSDALDMLPVAMELLFDDCVRACVRFLEAVPWTEEEEEGVLNLMPLLRREECENLLARILPIVSEEADGNCTSEEMLRRLIDSAIRSHPNVTTVNVKAFVAKLLRDYSSRDCVRRALDQAFLTSMEMTKDHLGKYASPDFRLSWGNDEREAMQRLDLHSSMMNAKHLHWLVERMVELRVADTAVSRWSEQASLTADLQKTFRDDAWKNIAPGLPSLIIRSTFRLANAVASGNTLAPRQVRMNLVRCWLPVLNVCRNIVFTMPTCQKSIIQDLEEAFLSIISTLPLSDSQDLLQQCLSFSTRNIEDCPHLISAFKTWFRRANRPATKDDLGAPARVGLVAPIDVIVGLIFTKGDLKEVSEEVAKYKNRVSLSSTSRVLIDCSPNLEQNLQSQQPLFHSFPCTIDASPAQLMLALRPKPSETLRLVLTELAADCPVTFSVTDYFQPLNPLTGVLGSPPATLSASLHRTDLFKDNHHCNGDMALSKVSKQEKGALLSANDMEPIESAMGHCLIGRFIGRFPGLSKVTSMVGNPLYTDRVTKDKDRISFARVLVEVDITKPLPVSIPVTLPDNRELDLQISFEAALKLCLACNELGHYQNDCQLLKQNVPGAAEGEFIVPNKETVVQIGTSGNGEQLSDNLLEPAQRDSEPAQRVGTLQYCKMKRVQRLAKKRVHVQTLRERCRIGSTSTDRNEKDYQTSMPDQQSEAVLGITIQQGHAQGVSIPHKQKNQRVKTKLQHIERLLGVKEGQQAKSTGSMEKGLTPKGATREATCISLERQFQSTLHRSQLRVGFKVSSRRLKSTYHKLSQRKKQNLNKAFGLHQDLVQDLVQHSAKMYTTPQLSSKNQTGNTGNCLQHTAHTGFSDTGQNYQNKGHQVVPTKPDETVLTTKQQANSTEMQYGAEHQIALASKARYQEHAEIQPVASEGAKGKSISNSTQRSDSVKDSDCSSPRQESLDTSYGSSNSGGTETGTEMDTPPKTQWTVQTRAKSAKRQMYANQVHVSVVSGQEIELVSALPAAGYHQNLHTQHTETTIQQTTDRQQHASTKGKDSRQQRTNIQKRRRLWEGLNMLGCDMDAPWILLGDFNSPLAIEDKQGGMPITSYQVADFQDCVVQNGLEDLHHAGCTYTWTNNDVFCKLDRCLVNKRWLEQDTRGIAEFLPPGYISDHTPCLVTFMGAMNATNKPFKYFNMWTTHDTYNSVVEEQWNRLQLGPRGGTAQFRFKQKLQGMKATFKQFNKLHFQHIKERSQRAQEELQRMQQQGYTTGVFEENYQATRKHADQLSRAEFLFCAQKAKCRYFREVDRNTAYFHALVKRNNRRREIVALEKSDGDLEPPHSDPLPIVGKLKLILAVAWSLARDLSWTRAVEDSAAGGGDATRHLLHNAETDETRYMEVEHYVIGVFMVSSETSIVECRTLIVSWWMV</sequence>
<evidence type="ECO:0000256" key="3">
    <source>
        <dbReference type="ARBA" id="ARBA00022786"/>
    </source>
</evidence>
<reference evidence="7 8" key="1">
    <citation type="submission" date="2020-08" db="EMBL/GenBank/DDBJ databases">
        <title>Plant Genome Project.</title>
        <authorList>
            <person name="Zhang R.-G."/>
        </authorList>
    </citation>
    <scope>NUCLEOTIDE SEQUENCE [LARGE SCALE GENOMIC DNA]</scope>
    <source>
        <tissue evidence="7">Rhizome</tissue>
    </source>
</reference>
<dbReference type="InterPro" id="IPR038920">
    <property type="entry name" value="At3g05675-like"/>
</dbReference>
<keyword evidence="3" id="KW-0833">Ubl conjugation pathway</keyword>
<feature type="compositionally biased region" description="Polar residues" evidence="5">
    <location>
        <begin position="1075"/>
        <end position="1084"/>
    </location>
</feature>
<feature type="compositionally biased region" description="Polar residues" evidence="5">
    <location>
        <begin position="1105"/>
        <end position="1114"/>
    </location>
</feature>
<keyword evidence="8" id="KW-1185">Reference proteome</keyword>
<gene>
    <name evidence="7" type="ORF">ZIOFF_006935</name>
</gene>
<dbReference type="GO" id="GO:0003824">
    <property type="term" value="F:catalytic activity"/>
    <property type="evidence" value="ECO:0007669"/>
    <property type="project" value="InterPro"/>
</dbReference>
<name>A0A8J5IF95_ZINOF</name>
<dbReference type="InterPro" id="IPR036691">
    <property type="entry name" value="Endo/exonu/phosph_ase_sf"/>
</dbReference>
<feature type="compositionally biased region" description="Polar residues" evidence="5">
    <location>
        <begin position="968"/>
        <end position="1001"/>
    </location>
</feature>
<dbReference type="GO" id="GO:0016567">
    <property type="term" value="P:protein ubiquitination"/>
    <property type="evidence" value="ECO:0007669"/>
    <property type="project" value="UniProtKB-UniPathway"/>
</dbReference>
<organism evidence="7 8">
    <name type="scientific">Zingiber officinale</name>
    <name type="common">Ginger</name>
    <name type="synonym">Amomum zingiber</name>
    <dbReference type="NCBI Taxonomy" id="94328"/>
    <lineage>
        <taxon>Eukaryota</taxon>
        <taxon>Viridiplantae</taxon>
        <taxon>Streptophyta</taxon>
        <taxon>Embryophyta</taxon>
        <taxon>Tracheophyta</taxon>
        <taxon>Spermatophyta</taxon>
        <taxon>Magnoliopsida</taxon>
        <taxon>Liliopsida</taxon>
        <taxon>Zingiberales</taxon>
        <taxon>Zingiberaceae</taxon>
        <taxon>Zingiber</taxon>
    </lineage>
</organism>
<dbReference type="PANTHER" id="PTHR31060">
    <property type="entry name" value="OSJNBA0011J08.25 PROTEIN-RELATED"/>
    <property type="match status" value="1"/>
</dbReference>
<evidence type="ECO:0000256" key="1">
    <source>
        <dbReference type="ARBA" id="ARBA00002668"/>
    </source>
</evidence>
<feature type="domain" description="CCHC-type" evidence="6">
    <location>
        <begin position="716"/>
        <end position="729"/>
    </location>
</feature>
<keyword evidence="4" id="KW-0863">Zinc-finger</keyword>
<evidence type="ECO:0000313" key="8">
    <source>
        <dbReference type="Proteomes" id="UP000734854"/>
    </source>
</evidence>
<dbReference type="Proteomes" id="UP000734854">
    <property type="component" value="Unassembled WGS sequence"/>
</dbReference>
<dbReference type="UniPathway" id="UPA00143"/>
<dbReference type="PANTHER" id="PTHR31060:SF6">
    <property type="entry name" value="EXPRESSED PROTEIN"/>
    <property type="match status" value="1"/>
</dbReference>
<dbReference type="InterPro" id="IPR005135">
    <property type="entry name" value="Endo/exonuclease/phosphatase"/>
</dbReference>
<dbReference type="PROSITE" id="PS50158">
    <property type="entry name" value="ZF_CCHC"/>
    <property type="match status" value="1"/>
</dbReference>
<feature type="compositionally biased region" description="Low complexity" evidence="5">
    <location>
        <begin position="1085"/>
        <end position="1098"/>
    </location>
</feature>